<evidence type="ECO:0000313" key="4">
    <source>
        <dbReference type="WBParaSite" id="TCNE_0001931001-mRNA-1"/>
    </source>
</evidence>
<proteinExistence type="predicted"/>
<protein>
    <submittedName>
        <fullName evidence="2 4">Uncharacterized protein</fullName>
    </submittedName>
</protein>
<accession>A0A183VEY6</accession>
<dbReference type="EMBL" id="UYWY01026697">
    <property type="protein sequence ID" value="VDM50627.1"/>
    <property type="molecule type" value="Genomic_DNA"/>
</dbReference>
<organism evidence="3 4">
    <name type="scientific">Toxocara canis</name>
    <name type="common">Canine roundworm</name>
    <dbReference type="NCBI Taxonomy" id="6265"/>
    <lineage>
        <taxon>Eukaryota</taxon>
        <taxon>Metazoa</taxon>
        <taxon>Ecdysozoa</taxon>
        <taxon>Nematoda</taxon>
        <taxon>Chromadorea</taxon>
        <taxon>Rhabditida</taxon>
        <taxon>Spirurina</taxon>
        <taxon>Ascaridomorpha</taxon>
        <taxon>Ascaridoidea</taxon>
        <taxon>Toxocaridae</taxon>
        <taxon>Toxocara</taxon>
    </lineage>
</organism>
<dbReference type="Proteomes" id="UP000050794">
    <property type="component" value="Unassembled WGS sequence"/>
</dbReference>
<evidence type="ECO:0000256" key="1">
    <source>
        <dbReference type="SAM" id="MobiDB-lite"/>
    </source>
</evidence>
<gene>
    <name evidence="2" type="ORF">TCNE_LOCUS19306</name>
</gene>
<name>A0A183VEY6_TOXCA</name>
<dbReference type="WBParaSite" id="TCNE_0001931001-mRNA-1">
    <property type="protein sequence ID" value="TCNE_0001931001-mRNA-1"/>
    <property type="gene ID" value="TCNE_0001931001"/>
</dbReference>
<keyword evidence="3" id="KW-1185">Reference proteome</keyword>
<dbReference type="AlphaFoldDB" id="A0A183VEY6"/>
<feature type="region of interest" description="Disordered" evidence="1">
    <location>
        <begin position="1"/>
        <end position="27"/>
    </location>
</feature>
<evidence type="ECO:0000313" key="3">
    <source>
        <dbReference type="Proteomes" id="UP000050794"/>
    </source>
</evidence>
<evidence type="ECO:0000313" key="2">
    <source>
        <dbReference type="EMBL" id="VDM50627.1"/>
    </source>
</evidence>
<reference evidence="4" key="1">
    <citation type="submission" date="2016-06" db="UniProtKB">
        <authorList>
            <consortium name="WormBaseParasite"/>
        </authorList>
    </citation>
    <scope>IDENTIFICATION</scope>
</reference>
<sequence>MLPRSGVSGGQRTSHKNVGEPDCRKRTGASSCRSLKLESDELFQLMMAEAVLSCKPGMELETVFWPPRCSQWNQARLPQESEFGLTWSWILRQSLFSISEGAKPQTCAILLFLLY</sequence>
<reference evidence="2 3" key="2">
    <citation type="submission" date="2018-11" db="EMBL/GenBank/DDBJ databases">
        <authorList>
            <consortium name="Pathogen Informatics"/>
        </authorList>
    </citation>
    <scope>NUCLEOTIDE SEQUENCE [LARGE SCALE GENOMIC DNA]</scope>
</reference>